<evidence type="ECO:0000313" key="2">
    <source>
        <dbReference type="Ensembl" id="ENSSAUP00010004152.1"/>
    </source>
</evidence>
<reference evidence="2" key="3">
    <citation type="submission" date="2025-09" db="UniProtKB">
        <authorList>
            <consortium name="Ensembl"/>
        </authorList>
    </citation>
    <scope>IDENTIFICATION</scope>
</reference>
<dbReference type="InParanoid" id="A0A671TTX0"/>
<keyword evidence="3" id="KW-1185">Reference proteome</keyword>
<feature type="domain" description="Cdc37 N-terminal" evidence="1">
    <location>
        <begin position="5"/>
        <end position="38"/>
    </location>
</feature>
<evidence type="ECO:0000259" key="1">
    <source>
        <dbReference type="Pfam" id="PF03234"/>
    </source>
</evidence>
<proteinExistence type="predicted"/>
<reference evidence="2" key="2">
    <citation type="submission" date="2025-08" db="UniProtKB">
        <authorList>
            <consortium name="Ensembl"/>
        </authorList>
    </citation>
    <scope>IDENTIFICATION</scope>
</reference>
<dbReference type="Proteomes" id="UP000472265">
    <property type="component" value="Chromosome 1"/>
</dbReference>
<dbReference type="Pfam" id="PF03234">
    <property type="entry name" value="CDC37_N"/>
    <property type="match status" value="1"/>
</dbReference>
<organism evidence="2 3">
    <name type="scientific">Sparus aurata</name>
    <name type="common">Gilthead sea bream</name>
    <dbReference type="NCBI Taxonomy" id="8175"/>
    <lineage>
        <taxon>Eukaryota</taxon>
        <taxon>Metazoa</taxon>
        <taxon>Chordata</taxon>
        <taxon>Craniata</taxon>
        <taxon>Vertebrata</taxon>
        <taxon>Euteleostomi</taxon>
        <taxon>Actinopterygii</taxon>
        <taxon>Neopterygii</taxon>
        <taxon>Teleostei</taxon>
        <taxon>Neoteleostei</taxon>
        <taxon>Acanthomorphata</taxon>
        <taxon>Eupercaria</taxon>
        <taxon>Spariformes</taxon>
        <taxon>Sparidae</taxon>
        <taxon>Sparus</taxon>
    </lineage>
</organism>
<name>A0A671TTX0_SPAAU</name>
<dbReference type="AlphaFoldDB" id="A0A671TTX0"/>
<protein>
    <recommendedName>
        <fullName evidence="1">Cdc37 N-terminal domain-containing protein</fullName>
    </recommendedName>
</protein>
<dbReference type="Ensembl" id="ENSSAUT00010004484.1">
    <property type="protein sequence ID" value="ENSSAUP00010004152.1"/>
    <property type="gene ID" value="ENSSAUG00010002152.1"/>
</dbReference>
<sequence>MTSGIDYSGWDHIYVSDDEDVTSPYVDTPSLFRMRHRVSTETCGSREVWSLKSG</sequence>
<reference evidence="2" key="1">
    <citation type="submission" date="2021-04" db="EMBL/GenBank/DDBJ databases">
        <authorList>
            <consortium name="Wellcome Sanger Institute Data Sharing"/>
        </authorList>
    </citation>
    <scope>NUCLEOTIDE SEQUENCE [LARGE SCALE GENOMIC DNA]</scope>
</reference>
<evidence type="ECO:0000313" key="3">
    <source>
        <dbReference type="Proteomes" id="UP000472265"/>
    </source>
</evidence>
<accession>A0A671TTX0</accession>
<dbReference type="GO" id="GO:0019901">
    <property type="term" value="F:protein kinase binding"/>
    <property type="evidence" value="ECO:0007669"/>
    <property type="project" value="InterPro"/>
</dbReference>
<dbReference type="OMA" id="CGSREVW"/>
<dbReference type="GeneTree" id="ENSGT01120000275007"/>
<dbReference type="InterPro" id="IPR013855">
    <property type="entry name" value="Cdc37_N_dom"/>
</dbReference>